<evidence type="ECO:0008006" key="3">
    <source>
        <dbReference type="Google" id="ProtNLM"/>
    </source>
</evidence>
<gene>
    <name evidence="1" type="ORF">GO620_010265</name>
</gene>
<dbReference type="EMBL" id="CP066775">
    <property type="protein sequence ID" value="QQL48566.1"/>
    <property type="molecule type" value="Genomic_DNA"/>
</dbReference>
<proteinExistence type="predicted"/>
<dbReference type="RefSeq" id="WP_157525180.1">
    <property type="nucleotide sequence ID" value="NZ_CP066775.1"/>
</dbReference>
<evidence type="ECO:0000313" key="2">
    <source>
        <dbReference type="Proteomes" id="UP000429232"/>
    </source>
</evidence>
<accession>A0A6I4INN0</accession>
<dbReference type="KEGG" id="mgik:GO620_010265"/>
<keyword evidence="2" id="KW-1185">Reference proteome</keyword>
<dbReference type="AlphaFoldDB" id="A0A6I4INN0"/>
<organism evidence="1 2">
    <name type="scientific">Mucilaginibacter ginkgonis</name>
    <dbReference type="NCBI Taxonomy" id="2682091"/>
    <lineage>
        <taxon>Bacteria</taxon>
        <taxon>Pseudomonadati</taxon>
        <taxon>Bacteroidota</taxon>
        <taxon>Sphingobacteriia</taxon>
        <taxon>Sphingobacteriales</taxon>
        <taxon>Sphingobacteriaceae</taxon>
        <taxon>Mucilaginibacter</taxon>
    </lineage>
</organism>
<name>A0A6I4INN0_9SPHI</name>
<sequence>MDILVFKTNIQKEKQVNEVNSLLTRIPEISNWNFDLEDRDRILRVQAEDISAMYIEMILQDEGFICSELED</sequence>
<dbReference type="Proteomes" id="UP000429232">
    <property type="component" value="Chromosome"/>
</dbReference>
<reference evidence="1 2" key="1">
    <citation type="submission" date="2020-12" db="EMBL/GenBank/DDBJ databases">
        <title>HMF7856_wgs.fasta genome submission.</title>
        <authorList>
            <person name="Kang H."/>
            <person name="Kim H."/>
            <person name="Joh K."/>
        </authorList>
    </citation>
    <scope>NUCLEOTIDE SEQUENCE [LARGE SCALE GENOMIC DNA]</scope>
    <source>
        <strain evidence="1 2">HMF7856</strain>
    </source>
</reference>
<evidence type="ECO:0000313" key="1">
    <source>
        <dbReference type="EMBL" id="QQL48566.1"/>
    </source>
</evidence>
<protein>
    <recommendedName>
        <fullName evidence="3">Copper chaperone CopZ</fullName>
    </recommendedName>
</protein>